<dbReference type="Gene3D" id="2.130.10.10">
    <property type="entry name" value="YVTN repeat-like/Quinoprotein amine dehydrogenase"/>
    <property type="match status" value="1"/>
</dbReference>
<gene>
    <name evidence="2" type="ORF">METZ01_LOCUS276762</name>
</gene>
<dbReference type="InterPro" id="IPR013658">
    <property type="entry name" value="SGL"/>
</dbReference>
<feature type="domain" description="SMP-30/Gluconolactonase/LRE-like region" evidence="1">
    <location>
        <begin position="2"/>
        <end position="110"/>
    </location>
</feature>
<reference evidence="2" key="1">
    <citation type="submission" date="2018-05" db="EMBL/GenBank/DDBJ databases">
        <authorList>
            <person name="Lanie J.A."/>
            <person name="Ng W.-L."/>
            <person name="Kazmierczak K.M."/>
            <person name="Andrzejewski T.M."/>
            <person name="Davidsen T.M."/>
            <person name="Wayne K.J."/>
            <person name="Tettelin H."/>
            <person name="Glass J.I."/>
            <person name="Rusch D."/>
            <person name="Podicherti R."/>
            <person name="Tsui H.-C.T."/>
            <person name="Winkler M.E."/>
        </authorList>
    </citation>
    <scope>NUCLEOTIDE SEQUENCE</scope>
</reference>
<feature type="non-terminal residue" evidence="2">
    <location>
        <position position="1"/>
    </location>
</feature>
<sequence>SGAVFIIRPKDGYVGMLNQELARVRGLAISPDGRRLVAAEPDSGRVLVFDLRTDDMPAGMWTLVDFSSSGEEPQGLAFDESGLLYVGLGDTKKIKVFDLVQGTLLLTYDAGGPADCLSYSDGVLYVSGGDGIRSLRLNK</sequence>
<evidence type="ECO:0000313" key="2">
    <source>
        <dbReference type="EMBL" id="SVC23908.1"/>
    </source>
</evidence>
<dbReference type="AlphaFoldDB" id="A0A382KHK9"/>
<dbReference type="EMBL" id="UINC01080712">
    <property type="protein sequence ID" value="SVC23908.1"/>
    <property type="molecule type" value="Genomic_DNA"/>
</dbReference>
<dbReference type="Pfam" id="PF08450">
    <property type="entry name" value="SGL"/>
    <property type="match status" value="1"/>
</dbReference>
<organism evidence="2">
    <name type="scientific">marine metagenome</name>
    <dbReference type="NCBI Taxonomy" id="408172"/>
    <lineage>
        <taxon>unclassified sequences</taxon>
        <taxon>metagenomes</taxon>
        <taxon>ecological metagenomes</taxon>
    </lineage>
</organism>
<accession>A0A382KHK9</accession>
<protein>
    <recommendedName>
        <fullName evidence="1">SMP-30/Gluconolactonase/LRE-like region domain-containing protein</fullName>
    </recommendedName>
</protein>
<evidence type="ECO:0000259" key="1">
    <source>
        <dbReference type="Pfam" id="PF08450"/>
    </source>
</evidence>
<dbReference type="SUPFAM" id="SSF63829">
    <property type="entry name" value="Calcium-dependent phosphotriesterase"/>
    <property type="match status" value="1"/>
</dbReference>
<name>A0A382KHK9_9ZZZZ</name>
<proteinExistence type="predicted"/>
<dbReference type="InterPro" id="IPR015943">
    <property type="entry name" value="WD40/YVTN_repeat-like_dom_sf"/>
</dbReference>